<organism evidence="1 2">
    <name type="scientific">Qipengyuania vulgaris</name>
    <dbReference type="NCBI Taxonomy" id="291985"/>
    <lineage>
        <taxon>Bacteria</taxon>
        <taxon>Pseudomonadati</taxon>
        <taxon>Pseudomonadota</taxon>
        <taxon>Alphaproteobacteria</taxon>
        <taxon>Sphingomonadales</taxon>
        <taxon>Erythrobacteraceae</taxon>
        <taxon>Qipengyuania</taxon>
    </lineage>
</organism>
<dbReference type="Gene3D" id="3.40.50.300">
    <property type="entry name" value="P-loop containing nucleotide triphosphate hydrolases"/>
    <property type="match status" value="1"/>
</dbReference>
<dbReference type="Pfam" id="PF17784">
    <property type="entry name" value="Sulfotransfer_4"/>
    <property type="match status" value="1"/>
</dbReference>
<sequence length="251" mass="27856">MALKVIDAGVGRTATFTMKFALEHIGMGPCFHMAELFADVRRQVPLWLDAIEGRPDWDEIFRGFHSTVDYPSASYWRELAAYYPDAKVVLTTRDADSWFESVSETIFSDAMQAHLVGTPMGAMMKGAIFDHFEGGDIHDRAYMTDWFEKRNAEVIASLPAERLLVFHPKDGWEPLCRFLEVPVPPEPFPRVNSRDELSAANEQEGGMAKSEDAAESFGKAYIETLRAKAFAASGIYSAERACSGAADLAAT</sequence>
<gene>
    <name evidence="1" type="ORF">GRI69_06035</name>
</gene>
<dbReference type="Proteomes" id="UP000448199">
    <property type="component" value="Unassembled WGS sequence"/>
</dbReference>
<dbReference type="RefSeq" id="WP_160727357.1">
    <property type="nucleotide sequence ID" value="NZ_WTYC01000002.1"/>
</dbReference>
<evidence type="ECO:0000313" key="1">
    <source>
        <dbReference type="EMBL" id="MXO47810.1"/>
    </source>
</evidence>
<evidence type="ECO:0008006" key="3">
    <source>
        <dbReference type="Google" id="ProtNLM"/>
    </source>
</evidence>
<dbReference type="PANTHER" id="PTHR36978:SF4">
    <property type="entry name" value="P-LOOP CONTAINING NUCLEOSIDE TRIPHOSPHATE HYDROLASE PROTEIN"/>
    <property type="match status" value="1"/>
</dbReference>
<dbReference type="SUPFAM" id="SSF52540">
    <property type="entry name" value="P-loop containing nucleoside triphosphate hydrolases"/>
    <property type="match status" value="1"/>
</dbReference>
<evidence type="ECO:0000313" key="2">
    <source>
        <dbReference type="Proteomes" id="UP000448199"/>
    </source>
</evidence>
<dbReference type="OrthoDB" id="9806624at2"/>
<dbReference type="EMBL" id="WTYC01000002">
    <property type="protein sequence ID" value="MXO47810.1"/>
    <property type="molecule type" value="Genomic_DNA"/>
</dbReference>
<accession>A0A844XQB6</accession>
<comment type="caution">
    <text evidence="1">The sequence shown here is derived from an EMBL/GenBank/DDBJ whole genome shotgun (WGS) entry which is preliminary data.</text>
</comment>
<dbReference type="InterPro" id="IPR027417">
    <property type="entry name" value="P-loop_NTPase"/>
</dbReference>
<dbReference type="InterPro" id="IPR040632">
    <property type="entry name" value="Sulfotransfer_4"/>
</dbReference>
<protein>
    <recommendedName>
        <fullName evidence="3">Sulfotransferase family protein</fullName>
    </recommendedName>
</protein>
<reference evidence="1 2" key="1">
    <citation type="submission" date="2019-12" db="EMBL/GenBank/DDBJ databases">
        <title>Genomic-based taxomic classification of the family Erythrobacteraceae.</title>
        <authorList>
            <person name="Xu L."/>
        </authorList>
    </citation>
    <scope>NUCLEOTIDE SEQUENCE [LARGE SCALE GENOMIC DNA]</scope>
    <source>
        <strain evidence="1 2">DSM 17792</strain>
    </source>
</reference>
<dbReference type="AlphaFoldDB" id="A0A844XQB6"/>
<name>A0A844XQB6_9SPHN</name>
<dbReference type="PANTHER" id="PTHR36978">
    <property type="entry name" value="P-LOOP CONTAINING NUCLEOTIDE TRIPHOSPHATE HYDROLASE"/>
    <property type="match status" value="1"/>
</dbReference>
<proteinExistence type="predicted"/>
<keyword evidence="2" id="KW-1185">Reference proteome</keyword>